<evidence type="ECO:0000313" key="2">
    <source>
        <dbReference type="Proteomes" id="UP001295794"/>
    </source>
</evidence>
<keyword evidence="2" id="KW-1185">Reference proteome</keyword>
<reference evidence="1" key="1">
    <citation type="submission" date="2023-11" db="EMBL/GenBank/DDBJ databases">
        <authorList>
            <person name="De Vega J J."/>
            <person name="De Vega J J."/>
        </authorList>
    </citation>
    <scope>NUCLEOTIDE SEQUENCE</scope>
</reference>
<organism evidence="1 2">
    <name type="scientific">Mycena citricolor</name>
    <dbReference type="NCBI Taxonomy" id="2018698"/>
    <lineage>
        <taxon>Eukaryota</taxon>
        <taxon>Fungi</taxon>
        <taxon>Dikarya</taxon>
        <taxon>Basidiomycota</taxon>
        <taxon>Agaricomycotina</taxon>
        <taxon>Agaricomycetes</taxon>
        <taxon>Agaricomycetidae</taxon>
        <taxon>Agaricales</taxon>
        <taxon>Marasmiineae</taxon>
        <taxon>Mycenaceae</taxon>
        <taxon>Mycena</taxon>
    </lineage>
</organism>
<name>A0AAD2HS25_9AGAR</name>
<gene>
    <name evidence="1" type="ORF">MYCIT1_LOCUS30047</name>
</gene>
<protein>
    <submittedName>
        <fullName evidence="1">Uncharacterized protein</fullName>
    </submittedName>
</protein>
<evidence type="ECO:0000313" key="1">
    <source>
        <dbReference type="EMBL" id="CAK5279798.1"/>
    </source>
</evidence>
<dbReference type="AlphaFoldDB" id="A0AAD2HS25"/>
<comment type="caution">
    <text evidence="1">The sequence shown here is derived from an EMBL/GenBank/DDBJ whole genome shotgun (WGS) entry which is preliminary data.</text>
</comment>
<proteinExistence type="predicted"/>
<dbReference type="Proteomes" id="UP001295794">
    <property type="component" value="Unassembled WGS sequence"/>
</dbReference>
<sequence length="175" mass="19660">MAPHCGLSKSNKVIYGQGLRPQAVARKKTIPINRTAKQLEAAKSLYQEQLQALSYVQREEIMGSGSTEDVDMLDAYEGEEPDDWEDTYDGPLYHTLLPGEEGLLHSHAGAEVIFDTMTTGMRPSCGDPRLWNNRVQQMINSWTRHMPRLVNALMEWKQVGSTGKESIEDNGAWPL</sequence>
<accession>A0AAD2HS25</accession>
<dbReference type="EMBL" id="CAVNYO010000440">
    <property type="protein sequence ID" value="CAK5279798.1"/>
    <property type="molecule type" value="Genomic_DNA"/>
</dbReference>